<dbReference type="STRING" id="3818.A0A444YRP4"/>
<gene>
    <name evidence="2" type="ORF">Ahy_B06g084363</name>
</gene>
<evidence type="ECO:0000313" key="3">
    <source>
        <dbReference type="Proteomes" id="UP000289738"/>
    </source>
</evidence>
<feature type="domain" description="DUF4283" evidence="1">
    <location>
        <begin position="40"/>
        <end position="101"/>
    </location>
</feature>
<dbReference type="Pfam" id="PF14111">
    <property type="entry name" value="DUF4283"/>
    <property type="match status" value="1"/>
</dbReference>
<dbReference type="PANTHER" id="PTHR31286:SF178">
    <property type="entry name" value="DUF4283 DOMAIN-CONTAINING PROTEIN"/>
    <property type="match status" value="1"/>
</dbReference>
<keyword evidence="3" id="KW-1185">Reference proteome</keyword>
<sequence length="205" mass="23655">MAAHAVGRIHATNATVTDEETVLLFNDEDIKDGIEKCSRRTIEAALYAIWSQPIGFKVIDHGGDLFQFFFDNETDLIRIERGAHWLFKNYILNLRRWNEDLEIKDEEFAMVPTWVQLWRLPKQCKTRNLGSKVGETLGSMLETDLFSIRGKEDRLLKAKVMLDITKPLRRSIKISGNNQKVVEVNLKYECIVRNCQQNLEDTAVG</sequence>
<comment type="caution">
    <text evidence="2">The sequence shown here is derived from an EMBL/GenBank/DDBJ whole genome shotgun (WGS) entry which is preliminary data.</text>
</comment>
<reference evidence="2 3" key="1">
    <citation type="submission" date="2019-01" db="EMBL/GenBank/DDBJ databases">
        <title>Sequencing of cultivated peanut Arachis hypogaea provides insights into genome evolution and oil improvement.</title>
        <authorList>
            <person name="Chen X."/>
        </authorList>
    </citation>
    <scope>NUCLEOTIDE SEQUENCE [LARGE SCALE GENOMIC DNA]</scope>
    <source>
        <strain evidence="3">cv. Fuhuasheng</strain>
        <tissue evidence="2">Leaves</tissue>
    </source>
</reference>
<dbReference type="EMBL" id="SDMP01000016">
    <property type="protein sequence ID" value="RYR04589.1"/>
    <property type="molecule type" value="Genomic_DNA"/>
</dbReference>
<organism evidence="2 3">
    <name type="scientific">Arachis hypogaea</name>
    <name type="common">Peanut</name>
    <dbReference type="NCBI Taxonomy" id="3818"/>
    <lineage>
        <taxon>Eukaryota</taxon>
        <taxon>Viridiplantae</taxon>
        <taxon>Streptophyta</taxon>
        <taxon>Embryophyta</taxon>
        <taxon>Tracheophyta</taxon>
        <taxon>Spermatophyta</taxon>
        <taxon>Magnoliopsida</taxon>
        <taxon>eudicotyledons</taxon>
        <taxon>Gunneridae</taxon>
        <taxon>Pentapetalae</taxon>
        <taxon>rosids</taxon>
        <taxon>fabids</taxon>
        <taxon>Fabales</taxon>
        <taxon>Fabaceae</taxon>
        <taxon>Papilionoideae</taxon>
        <taxon>50 kb inversion clade</taxon>
        <taxon>dalbergioids sensu lato</taxon>
        <taxon>Dalbergieae</taxon>
        <taxon>Pterocarpus clade</taxon>
        <taxon>Arachis</taxon>
    </lineage>
</organism>
<dbReference type="AlphaFoldDB" id="A0A444YRP4"/>
<evidence type="ECO:0000313" key="2">
    <source>
        <dbReference type="EMBL" id="RYR04589.1"/>
    </source>
</evidence>
<proteinExistence type="predicted"/>
<dbReference type="InterPro" id="IPR040256">
    <property type="entry name" value="At4g02000-like"/>
</dbReference>
<dbReference type="PANTHER" id="PTHR31286">
    <property type="entry name" value="GLYCINE-RICH CELL WALL STRUCTURAL PROTEIN 1.8-LIKE"/>
    <property type="match status" value="1"/>
</dbReference>
<protein>
    <recommendedName>
        <fullName evidence="1">DUF4283 domain-containing protein</fullName>
    </recommendedName>
</protein>
<name>A0A444YRP4_ARAHY</name>
<accession>A0A444YRP4</accession>
<dbReference type="InterPro" id="IPR025558">
    <property type="entry name" value="DUF4283"/>
</dbReference>
<dbReference type="Proteomes" id="UP000289738">
    <property type="component" value="Chromosome B06"/>
</dbReference>
<evidence type="ECO:0000259" key="1">
    <source>
        <dbReference type="Pfam" id="PF14111"/>
    </source>
</evidence>